<protein>
    <recommendedName>
        <fullName evidence="2">Magnetosome protein MamS/MamX domain-containing protein</fullName>
    </recommendedName>
</protein>
<dbReference type="AlphaFoldDB" id="A0A9X2FH78"/>
<dbReference type="Proteomes" id="UP001155241">
    <property type="component" value="Unassembled WGS sequence"/>
</dbReference>
<dbReference type="RefSeq" id="WP_252854737.1">
    <property type="nucleotide sequence ID" value="NZ_JAMXLR010000076.1"/>
</dbReference>
<evidence type="ECO:0000313" key="4">
    <source>
        <dbReference type="Proteomes" id="UP001155241"/>
    </source>
</evidence>
<feature type="region of interest" description="Disordered" evidence="1">
    <location>
        <begin position="342"/>
        <end position="363"/>
    </location>
</feature>
<organism evidence="3 4">
    <name type="scientific">Aeoliella straminimaris</name>
    <dbReference type="NCBI Taxonomy" id="2954799"/>
    <lineage>
        <taxon>Bacteria</taxon>
        <taxon>Pseudomonadati</taxon>
        <taxon>Planctomycetota</taxon>
        <taxon>Planctomycetia</taxon>
        <taxon>Pirellulales</taxon>
        <taxon>Lacipirellulaceae</taxon>
        <taxon>Aeoliella</taxon>
    </lineage>
</organism>
<comment type="caution">
    <text evidence="3">The sequence shown here is derived from an EMBL/GenBank/DDBJ whole genome shotgun (WGS) entry which is preliminary data.</text>
</comment>
<keyword evidence="4" id="KW-1185">Reference proteome</keyword>
<dbReference type="Pfam" id="PF26390">
    <property type="entry name" value="MamS_MamX"/>
    <property type="match status" value="1"/>
</dbReference>
<evidence type="ECO:0000256" key="1">
    <source>
        <dbReference type="SAM" id="MobiDB-lite"/>
    </source>
</evidence>
<feature type="region of interest" description="Disordered" evidence="1">
    <location>
        <begin position="162"/>
        <end position="186"/>
    </location>
</feature>
<sequence length="363" mass="40808">MTFVIKMTATWIAGLTLLVGGVIGIVAPSTSLAQEYYDDIEWESDEGYHEEEWYDPSDWFDMDKGIEYEYDWGDGYGYYGDTYDDYDATDDWYYDYYDDSHVYDDAGYDDGVYAYTSNYYDYDGDGVYDAYSSYYDWDNDGVYEDYNYYSFANLEEADSKTKSADKKAQQQADQPQGEKSSKEYQVTGEVQKTKKVQVRQGKNLIAHVKADQGTFNVDLGPADKASGWSISEGTQLAARGPVTQVGDKQVMLAKKVKIGQNEASVDRDKAKVTGTIKSLKKASVRGTQHQLAVLNVKDKQKKVLVDMGPADKLSQNFSKGQEITAHGMPVRANKRPTVMASKVTHQGETIKIDRRQSQQSAGS</sequence>
<proteinExistence type="predicted"/>
<feature type="domain" description="Magnetosome protein MamS/MamX" evidence="2">
    <location>
        <begin position="271"/>
        <end position="349"/>
    </location>
</feature>
<reference evidence="3" key="1">
    <citation type="submission" date="2022-06" db="EMBL/GenBank/DDBJ databases">
        <title>Aeoliella straminimaris, a novel planctomycete from sediments.</title>
        <authorList>
            <person name="Vitorino I.R."/>
            <person name="Lage O.M."/>
        </authorList>
    </citation>
    <scope>NUCLEOTIDE SEQUENCE</scope>
    <source>
        <strain evidence="3">ICT_H6.2</strain>
    </source>
</reference>
<name>A0A9X2FH78_9BACT</name>
<dbReference type="InterPro" id="IPR058837">
    <property type="entry name" value="MamS_MamX_dom"/>
</dbReference>
<gene>
    <name evidence="3" type="ORF">NG895_22225</name>
</gene>
<dbReference type="EMBL" id="JAMXLR010000076">
    <property type="protein sequence ID" value="MCO6046624.1"/>
    <property type="molecule type" value="Genomic_DNA"/>
</dbReference>
<evidence type="ECO:0000259" key="2">
    <source>
        <dbReference type="Pfam" id="PF26390"/>
    </source>
</evidence>
<accession>A0A9X2FH78</accession>
<evidence type="ECO:0000313" key="3">
    <source>
        <dbReference type="EMBL" id="MCO6046624.1"/>
    </source>
</evidence>